<gene>
    <name evidence="1" type="ORF">EPD65_11845</name>
</gene>
<accession>A0A4R1BZ71</accession>
<dbReference type="RefSeq" id="WP_131584386.1">
    <property type="nucleotide sequence ID" value="NZ_SJZJ01000019.1"/>
</dbReference>
<comment type="caution">
    <text evidence="1">The sequence shown here is derived from an EMBL/GenBank/DDBJ whole genome shotgun (WGS) entry which is preliminary data.</text>
</comment>
<dbReference type="Proteomes" id="UP000295453">
    <property type="component" value="Unassembled WGS sequence"/>
</dbReference>
<sequence>MSAPPRVVRDPKPTGGLVSARAVELAADAIRRAGHVPTPGNIRMVLRADRDARRDGDDYQPKSEDDFAWWDRLVSALPHDLRRRRQVARHEFGARR</sequence>
<dbReference type="EMBL" id="SJZJ01000019">
    <property type="protein sequence ID" value="TCJ23048.1"/>
    <property type="molecule type" value="Genomic_DNA"/>
</dbReference>
<organism evidence="1 2">
    <name type="scientific">Nocardioides jejuensis</name>
    <dbReference type="NCBI Taxonomy" id="2502782"/>
    <lineage>
        <taxon>Bacteria</taxon>
        <taxon>Bacillati</taxon>
        <taxon>Actinomycetota</taxon>
        <taxon>Actinomycetes</taxon>
        <taxon>Propionibacteriales</taxon>
        <taxon>Nocardioidaceae</taxon>
        <taxon>Nocardioides</taxon>
    </lineage>
</organism>
<dbReference type="AlphaFoldDB" id="A0A4R1BZ71"/>
<evidence type="ECO:0000313" key="2">
    <source>
        <dbReference type="Proteomes" id="UP000295453"/>
    </source>
</evidence>
<reference evidence="1 2" key="1">
    <citation type="submission" date="2019-03" db="EMBL/GenBank/DDBJ databases">
        <authorList>
            <person name="Kim M.K.M."/>
        </authorList>
    </citation>
    <scope>NUCLEOTIDE SEQUENCE [LARGE SCALE GENOMIC DNA]</scope>
    <source>
        <strain evidence="1 2">18JY15-6</strain>
    </source>
</reference>
<proteinExistence type="predicted"/>
<name>A0A4R1BZ71_9ACTN</name>
<protein>
    <submittedName>
        <fullName evidence="1">Uncharacterized protein</fullName>
    </submittedName>
</protein>
<keyword evidence="2" id="KW-1185">Reference proteome</keyword>
<evidence type="ECO:0000313" key="1">
    <source>
        <dbReference type="EMBL" id="TCJ23048.1"/>
    </source>
</evidence>